<proteinExistence type="predicted"/>
<feature type="region of interest" description="Disordered" evidence="1">
    <location>
        <begin position="75"/>
        <end position="124"/>
    </location>
</feature>
<protein>
    <submittedName>
        <fullName evidence="2">Uncharacterized protein</fullName>
    </submittedName>
</protein>
<sequence length="143" mass="15511">MAPKKPTTAPLAHRVPAEPTALILDYCRWLKEQTGYDVDPMSVYLGSALRGAFKKSPGNQKRLAAQAERIAAEKVAREQRRAERAAKVEKPKVEKPKPAPKGKATKAAPAPSRRRPLKGSTVATAEGVVIAQQRHIDLTDGAQ</sequence>
<feature type="compositionally biased region" description="Basic and acidic residues" evidence="1">
    <location>
        <begin position="75"/>
        <end position="97"/>
    </location>
</feature>
<reference evidence="2 3" key="1">
    <citation type="submission" date="2019-09" db="EMBL/GenBank/DDBJ databases">
        <title>Genome sequencing of strain KACC 19322.</title>
        <authorList>
            <person name="Heo J."/>
            <person name="Kim S.-J."/>
            <person name="Kim J.-S."/>
            <person name="Hong S.-B."/>
            <person name="Kwon S.-W."/>
        </authorList>
    </citation>
    <scope>NUCLEOTIDE SEQUENCE [LARGE SCALE GENOMIC DNA]</scope>
    <source>
        <strain evidence="2 3">KACC 19322</strain>
    </source>
</reference>
<dbReference type="KEGG" id="lyk:FLP23_01470"/>
<evidence type="ECO:0000256" key="1">
    <source>
        <dbReference type="SAM" id="MobiDB-lite"/>
    </source>
</evidence>
<organism evidence="2 3">
    <name type="scientific">Protaetiibacter larvae</name>
    <dbReference type="NCBI Taxonomy" id="2592654"/>
    <lineage>
        <taxon>Bacteria</taxon>
        <taxon>Bacillati</taxon>
        <taxon>Actinomycetota</taxon>
        <taxon>Actinomycetes</taxon>
        <taxon>Micrococcales</taxon>
        <taxon>Microbacteriaceae</taxon>
        <taxon>Protaetiibacter</taxon>
    </lineage>
</organism>
<dbReference type="AlphaFoldDB" id="A0A5C1Y7B9"/>
<name>A0A5C1Y7B9_9MICO</name>
<dbReference type="EMBL" id="CP043504">
    <property type="protein sequence ID" value="QEO08802.1"/>
    <property type="molecule type" value="Genomic_DNA"/>
</dbReference>
<dbReference type="RefSeq" id="WP_149324235.1">
    <property type="nucleotide sequence ID" value="NZ_CP043504.1"/>
</dbReference>
<dbReference type="Proteomes" id="UP000322159">
    <property type="component" value="Chromosome"/>
</dbReference>
<evidence type="ECO:0000313" key="2">
    <source>
        <dbReference type="EMBL" id="QEO08802.1"/>
    </source>
</evidence>
<keyword evidence="3" id="KW-1185">Reference proteome</keyword>
<dbReference type="OrthoDB" id="5125714at2"/>
<evidence type="ECO:0000313" key="3">
    <source>
        <dbReference type="Proteomes" id="UP000322159"/>
    </source>
</evidence>
<accession>A0A5C1Y7B9</accession>
<gene>
    <name evidence="2" type="ORF">FLP23_01470</name>
</gene>